<evidence type="ECO:0000313" key="3">
    <source>
        <dbReference type="EMBL" id="EZH73431.1"/>
    </source>
</evidence>
<dbReference type="PROSITE" id="PS51450">
    <property type="entry name" value="LRR"/>
    <property type="match status" value="3"/>
</dbReference>
<dbReference type="Proteomes" id="UP000023541">
    <property type="component" value="Unassembled WGS sequence"/>
</dbReference>
<dbReference type="InterPro" id="IPR001611">
    <property type="entry name" value="Leu-rich_rpt"/>
</dbReference>
<reference evidence="3 4" key="1">
    <citation type="submission" date="2014-04" db="EMBL/GenBank/DDBJ databases">
        <title>Aquimarina sp. 22II-S11-z7 Genome Sequencing.</title>
        <authorList>
            <person name="Lai Q."/>
        </authorList>
    </citation>
    <scope>NUCLEOTIDE SEQUENCE [LARGE SCALE GENOMIC DNA]</scope>
    <source>
        <strain evidence="3 4">22II-S11-z7</strain>
    </source>
</reference>
<dbReference type="eggNOG" id="COG4886">
    <property type="taxonomic scope" value="Bacteria"/>
</dbReference>
<dbReference type="SMART" id="SM00365">
    <property type="entry name" value="LRR_SD22"/>
    <property type="match status" value="4"/>
</dbReference>
<sequence>MNTMEKLKNIEEALGIQFEKHDYSKEQTNTYEYFEHYKRITTLTIQNISIDNLDLFLHLVKEISRLTFINCTIKDISDLIKFELLYEFTIDNVTIGNIDMLYNNKTCTTAYDGNLKHINIKNMTIDHLAVLQPMAKKIDHIFMTNCVIHNFYEVNLFPKLYDLRLDDVTIEQSDNDIIHKAKPDRNFIRICLTNMTFDTIDIFLPISENVQHIDLSKCTINTIRNIHQFSKLERLDMDTATVIKDQALSNDKATGFTINYCMLGEERSSPKAKVNLQNLASIAHYIKNLEFRQYVSGDMTFLQHFTQLEKLDFEYSTVTIDNFVPIAPQIKELYFSQSELKETAQLKAFTQLEKITFYTNPHEKGLIDLKKLLPLKHQLKKLKIDEDEVKNISCIKEFTVLESLDITVTSIAQAKSIVAFKTLKRLRLFIDIEPEPLDTIAIDVSALTNVETLELWCYFSIELIGIAYLQKLKNFTLYGNLKNTRLDTLHNLKYLRLDEDTDINEIRAIKSLKTLVLEASEASKIDTLEQFPNIENVKISGTSKINLGKLSKLKVLKIQWDLNLAETTCFDDLPNLEKLDLSWCNINHVNNLEKLTKLKVLDLSENGTIENIDGLRNLKKLEQLNLYSNKISDISVLNTLPCLTEVNLESNGLDKKAFLQQLNKPEIAIFYGLPFIPFRIWDDQYFDL</sequence>
<dbReference type="AlphaFoldDB" id="A0A023BTV3"/>
<evidence type="ECO:0008006" key="5">
    <source>
        <dbReference type="Google" id="ProtNLM"/>
    </source>
</evidence>
<dbReference type="PANTHER" id="PTHR46652:SF3">
    <property type="entry name" value="LEUCINE-RICH REPEAT-CONTAINING PROTEIN 9"/>
    <property type="match status" value="1"/>
</dbReference>
<proteinExistence type="predicted"/>
<gene>
    <name evidence="3" type="ORF">ATO12_15945</name>
</gene>
<protein>
    <recommendedName>
        <fullName evidence="5">Internalin</fullName>
    </recommendedName>
</protein>
<dbReference type="EMBL" id="AQRA01000005">
    <property type="protein sequence ID" value="EZH73431.1"/>
    <property type="molecule type" value="Genomic_DNA"/>
</dbReference>
<accession>A0A023BTV3</accession>
<evidence type="ECO:0000313" key="4">
    <source>
        <dbReference type="Proteomes" id="UP000023541"/>
    </source>
</evidence>
<evidence type="ECO:0000256" key="1">
    <source>
        <dbReference type="ARBA" id="ARBA00022614"/>
    </source>
</evidence>
<organism evidence="3 4">
    <name type="scientific">Aquimarina atlantica</name>
    <dbReference type="NCBI Taxonomy" id="1317122"/>
    <lineage>
        <taxon>Bacteria</taxon>
        <taxon>Pseudomonadati</taxon>
        <taxon>Bacteroidota</taxon>
        <taxon>Flavobacteriia</taxon>
        <taxon>Flavobacteriales</taxon>
        <taxon>Flavobacteriaceae</taxon>
        <taxon>Aquimarina</taxon>
    </lineage>
</organism>
<keyword evidence="2" id="KW-0677">Repeat</keyword>
<keyword evidence="4" id="KW-1185">Reference proteome</keyword>
<comment type="caution">
    <text evidence="3">The sequence shown here is derived from an EMBL/GenBank/DDBJ whole genome shotgun (WGS) entry which is preliminary data.</text>
</comment>
<keyword evidence="1" id="KW-0433">Leucine-rich repeat</keyword>
<dbReference type="InterPro" id="IPR032675">
    <property type="entry name" value="LRR_dom_sf"/>
</dbReference>
<dbReference type="PANTHER" id="PTHR46652">
    <property type="entry name" value="LEUCINE-RICH REPEAT AND IQ DOMAIN-CONTAINING PROTEIN 1-RELATED"/>
    <property type="match status" value="1"/>
</dbReference>
<dbReference type="InterPro" id="IPR050836">
    <property type="entry name" value="SDS22/Internalin_LRR"/>
</dbReference>
<name>A0A023BTV3_9FLAO</name>
<evidence type="ECO:0000256" key="2">
    <source>
        <dbReference type="ARBA" id="ARBA00022737"/>
    </source>
</evidence>
<dbReference type="STRING" id="1317122.ATO12_15945"/>
<dbReference type="SUPFAM" id="SSF52058">
    <property type="entry name" value="L domain-like"/>
    <property type="match status" value="3"/>
</dbReference>
<dbReference type="Gene3D" id="3.80.10.10">
    <property type="entry name" value="Ribonuclease Inhibitor"/>
    <property type="match status" value="3"/>
</dbReference>